<dbReference type="AlphaFoldDB" id="A0A1Q9C2D4"/>
<evidence type="ECO:0000313" key="2">
    <source>
        <dbReference type="EMBL" id="OLP77069.1"/>
    </source>
</evidence>
<dbReference type="EMBL" id="LSRX01001853">
    <property type="protein sequence ID" value="OLP77069.1"/>
    <property type="molecule type" value="Genomic_DNA"/>
</dbReference>
<evidence type="ECO:0000313" key="3">
    <source>
        <dbReference type="Proteomes" id="UP000186817"/>
    </source>
</evidence>
<name>A0A1Q9C2D4_SYMMI</name>
<protein>
    <submittedName>
        <fullName evidence="2">Uncharacterized protein</fullName>
    </submittedName>
</protein>
<feature type="compositionally biased region" description="Basic residues" evidence="1">
    <location>
        <begin position="189"/>
        <end position="198"/>
    </location>
</feature>
<evidence type="ECO:0000256" key="1">
    <source>
        <dbReference type="SAM" id="MobiDB-lite"/>
    </source>
</evidence>
<keyword evidence="3" id="KW-1185">Reference proteome</keyword>
<accession>A0A1Q9C2D4</accession>
<feature type="region of interest" description="Disordered" evidence="1">
    <location>
        <begin position="182"/>
        <end position="201"/>
    </location>
</feature>
<dbReference type="Proteomes" id="UP000186817">
    <property type="component" value="Unassembled WGS sequence"/>
</dbReference>
<organism evidence="2 3">
    <name type="scientific">Symbiodinium microadriaticum</name>
    <name type="common">Dinoflagellate</name>
    <name type="synonym">Zooxanthella microadriatica</name>
    <dbReference type="NCBI Taxonomy" id="2951"/>
    <lineage>
        <taxon>Eukaryota</taxon>
        <taxon>Sar</taxon>
        <taxon>Alveolata</taxon>
        <taxon>Dinophyceae</taxon>
        <taxon>Suessiales</taxon>
        <taxon>Symbiodiniaceae</taxon>
        <taxon>Symbiodinium</taxon>
    </lineage>
</organism>
<sequence>MGSSSIGLGVDRLGGPLATTAGCFGGALVTAGAVTLLAGGRSGLAAGALGAGETILIVGLKVGRGGARAAGTSAAFVVDVSDCGDGAVGSFRAAGFCGDQHCILDSPGLMEHLLAGVKHCATVGAHEAEGETPTEPSAHQQQAELAKLQEADQDDLNTVPCGNFALLQKLQEYLLERLRKTEGSSHVVHNPRRKKRGNTPRDLDVLGQCMVFRN</sequence>
<gene>
    <name evidence="2" type="ORF">AK812_SmicGene42912</name>
</gene>
<proteinExistence type="predicted"/>
<reference evidence="2 3" key="1">
    <citation type="submission" date="2016-02" db="EMBL/GenBank/DDBJ databases">
        <title>Genome analysis of coral dinoflagellate symbionts highlights evolutionary adaptations to a symbiotic lifestyle.</title>
        <authorList>
            <person name="Aranda M."/>
            <person name="Li Y."/>
            <person name="Liew Y.J."/>
            <person name="Baumgarten S."/>
            <person name="Simakov O."/>
            <person name="Wilson M."/>
            <person name="Piel J."/>
            <person name="Ashoor H."/>
            <person name="Bougouffa S."/>
            <person name="Bajic V.B."/>
            <person name="Ryu T."/>
            <person name="Ravasi T."/>
            <person name="Bayer T."/>
            <person name="Micklem G."/>
            <person name="Kim H."/>
            <person name="Bhak J."/>
            <person name="Lajeunesse T.C."/>
            <person name="Voolstra C.R."/>
        </authorList>
    </citation>
    <scope>NUCLEOTIDE SEQUENCE [LARGE SCALE GENOMIC DNA]</scope>
    <source>
        <strain evidence="2 3">CCMP2467</strain>
    </source>
</reference>
<comment type="caution">
    <text evidence="2">The sequence shown here is derived from an EMBL/GenBank/DDBJ whole genome shotgun (WGS) entry which is preliminary data.</text>
</comment>